<dbReference type="InterPro" id="IPR036565">
    <property type="entry name" value="Mur-like_cat_sf"/>
</dbReference>
<evidence type="ECO:0000256" key="15">
    <source>
        <dbReference type="ARBA" id="ARBA00030592"/>
    </source>
</evidence>
<proteinExistence type="inferred from homology"/>
<dbReference type="Pfam" id="PF08245">
    <property type="entry name" value="Mur_ligase_M"/>
    <property type="match status" value="1"/>
</dbReference>
<evidence type="ECO:0000256" key="19">
    <source>
        <dbReference type="ARBA" id="ARBA00049035"/>
    </source>
</evidence>
<comment type="catalytic activity">
    <reaction evidence="20">
        <text>7,8-dihydropteroate + L-glutamate + ATP = 7,8-dihydrofolate + ADP + phosphate + H(+)</text>
        <dbReference type="Rhea" id="RHEA:23584"/>
        <dbReference type="ChEBI" id="CHEBI:15378"/>
        <dbReference type="ChEBI" id="CHEBI:17839"/>
        <dbReference type="ChEBI" id="CHEBI:29985"/>
        <dbReference type="ChEBI" id="CHEBI:30616"/>
        <dbReference type="ChEBI" id="CHEBI:43474"/>
        <dbReference type="ChEBI" id="CHEBI:57451"/>
        <dbReference type="ChEBI" id="CHEBI:456216"/>
        <dbReference type="EC" id="6.3.2.12"/>
    </reaction>
</comment>
<dbReference type="Gene3D" id="3.90.190.20">
    <property type="entry name" value="Mur ligase, C-terminal domain"/>
    <property type="match status" value="1"/>
</dbReference>
<keyword evidence="10 21" id="KW-0547">Nucleotide-binding</keyword>
<comment type="catalytic activity">
    <reaction evidence="18">
        <text>10-formyltetrahydrofolyl-(gamma-L-Glu)(n) + L-glutamate + ATP = 10-formyltetrahydrofolyl-(gamma-L-Glu)(n+1) + ADP + phosphate + H(+)</text>
        <dbReference type="Rhea" id="RHEA:51904"/>
        <dbReference type="Rhea" id="RHEA-COMP:13088"/>
        <dbReference type="Rhea" id="RHEA-COMP:14300"/>
        <dbReference type="ChEBI" id="CHEBI:15378"/>
        <dbReference type="ChEBI" id="CHEBI:29985"/>
        <dbReference type="ChEBI" id="CHEBI:30616"/>
        <dbReference type="ChEBI" id="CHEBI:43474"/>
        <dbReference type="ChEBI" id="CHEBI:134413"/>
        <dbReference type="ChEBI" id="CHEBI:456216"/>
        <dbReference type="EC" id="6.3.2.17"/>
    </reaction>
</comment>
<dbReference type="PROSITE" id="PS01011">
    <property type="entry name" value="FOLYLPOLYGLU_SYNT_1"/>
    <property type="match status" value="1"/>
</dbReference>
<dbReference type="PROSITE" id="PS01012">
    <property type="entry name" value="FOLYLPOLYGLU_SYNT_2"/>
    <property type="match status" value="1"/>
</dbReference>
<dbReference type="InterPro" id="IPR036615">
    <property type="entry name" value="Mur_ligase_C_dom_sf"/>
</dbReference>
<accession>A0ABR7J7X2</accession>
<dbReference type="EC" id="6.3.2.12" evidence="5"/>
<evidence type="ECO:0000256" key="11">
    <source>
        <dbReference type="ARBA" id="ARBA00022840"/>
    </source>
</evidence>
<evidence type="ECO:0000256" key="20">
    <source>
        <dbReference type="ARBA" id="ARBA00049161"/>
    </source>
</evidence>
<comment type="function">
    <text evidence="1">Functions in two distinct reactions of the de novo folate biosynthetic pathway. Catalyzes the addition of a glutamate residue to dihydropteroate (7,8-dihydropteroate or H2Pte) to form dihydrofolate (7,8-dihydrofolate monoglutamate or H2Pte-Glu). Also catalyzes successive additions of L-glutamate to tetrahydrofolate or 10-formyltetrahydrofolate or 5,10-methylenetetrahydrofolate, leading to folylpolyglutamate derivatives.</text>
</comment>
<dbReference type="Gene3D" id="3.40.1190.10">
    <property type="entry name" value="Mur-like, catalytic domain"/>
    <property type="match status" value="1"/>
</dbReference>
<evidence type="ECO:0000256" key="13">
    <source>
        <dbReference type="ARBA" id="ARBA00022909"/>
    </source>
</evidence>
<evidence type="ECO:0000256" key="6">
    <source>
        <dbReference type="ARBA" id="ARBA00013025"/>
    </source>
</evidence>
<evidence type="ECO:0000256" key="10">
    <source>
        <dbReference type="ARBA" id="ARBA00022741"/>
    </source>
</evidence>
<dbReference type="InterPro" id="IPR013221">
    <property type="entry name" value="Mur_ligase_cen"/>
</dbReference>
<keyword evidence="13" id="KW-0289">Folate biosynthesis</keyword>
<evidence type="ECO:0000313" key="24">
    <source>
        <dbReference type="EMBL" id="MBC5841588.1"/>
    </source>
</evidence>
<evidence type="ECO:0000256" key="4">
    <source>
        <dbReference type="ARBA" id="ARBA00008276"/>
    </source>
</evidence>
<evidence type="ECO:0000256" key="12">
    <source>
        <dbReference type="ARBA" id="ARBA00022842"/>
    </source>
</evidence>
<evidence type="ECO:0000256" key="21">
    <source>
        <dbReference type="PIRNR" id="PIRNR001563"/>
    </source>
</evidence>
<keyword evidence="9" id="KW-0479">Metal-binding</keyword>
<evidence type="ECO:0000256" key="1">
    <source>
        <dbReference type="ARBA" id="ARBA00002714"/>
    </source>
</evidence>
<evidence type="ECO:0000256" key="2">
    <source>
        <dbReference type="ARBA" id="ARBA00004799"/>
    </source>
</evidence>
<evidence type="ECO:0000259" key="23">
    <source>
        <dbReference type="Pfam" id="PF08245"/>
    </source>
</evidence>
<comment type="pathway">
    <text evidence="2">Cofactor biosynthesis; tetrahydrofolate biosynthesis; 7,8-dihydrofolate from 2-amino-4-hydroxy-6-hydroxymethyl-7,8-dihydropteridine diphosphate and 4-aminobenzoate: step 2/2.</text>
</comment>
<gene>
    <name evidence="24" type="ORF">H8R23_09225</name>
</gene>
<dbReference type="Proteomes" id="UP000629963">
    <property type="component" value="Unassembled WGS sequence"/>
</dbReference>
<comment type="similarity">
    <text evidence="4 21">Belongs to the folylpolyglutamate synthase family.</text>
</comment>
<dbReference type="PANTHER" id="PTHR11136:SF0">
    <property type="entry name" value="DIHYDROFOLATE SYNTHETASE-RELATED"/>
    <property type="match status" value="1"/>
</dbReference>
<comment type="caution">
    <text evidence="24">The sequence shown here is derived from an EMBL/GenBank/DDBJ whole genome shotgun (WGS) entry which is preliminary data.</text>
</comment>
<feature type="domain" description="Mur ligase central" evidence="23">
    <location>
        <begin position="51"/>
        <end position="245"/>
    </location>
</feature>
<dbReference type="InterPro" id="IPR004101">
    <property type="entry name" value="Mur_ligase_C"/>
</dbReference>
<keyword evidence="8 21" id="KW-0436">Ligase</keyword>
<evidence type="ECO:0000256" key="17">
    <source>
        <dbReference type="ARBA" id="ARBA00047493"/>
    </source>
</evidence>
<dbReference type="Pfam" id="PF02875">
    <property type="entry name" value="Mur_ligase_C"/>
    <property type="match status" value="1"/>
</dbReference>
<dbReference type="SUPFAM" id="SSF53623">
    <property type="entry name" value="MurD-like peptide ligases, catalytic domain"/>
    <property type="match status" value="1"/>
</dbReference>
<evidence type="ECO:0000256" key="3">
    <source>
        <dbReference type="ARBA" id="ARBA00005150"/>
    </source>
</evidence>
<comment type="catalytic activity">
    <reaction evidence="19">
        <text>(6R)-5,10-methylenetetrahydrofolyl-(gamma-L-Glu)(n) + L-glutamate + ATP = (6R)-5,10-methylenetetrahydrofolyl-(gamma-L-Glu)(n+1) + ADP + phosphate + H(+)</text>
        <dbReference type="Rhea" id="RHEA:51912"/>
        <dbReference type="Rhea" id="RHEA-COMP:13257"/>
        <dbReference type="Rhea" id="RHEA-COMP:13258"/>
        <dbReference type="ChEBI" id="CHEBI:15378"/>
        <dbReference type="ChEBI" id="CHEBI:29985"/>
        <dbReference type="ChEBI" id="CHEBI:30616"/>
        <dbReference type="ChEBI" id="CHEBI:43474"/>
        <dbReference type="ChEBI" id="CHEBI:136572"/>
        <dbReference type="ChEBI" id="CHEBI:456216"/>
        <dbReference type="EC" id="6.3.2.17"/>
    </reaction>
</comment>
<evidence type="ECO:0000256" key="8">
    <source>
        <dbReference type="ARBA" id="ARBA00022598"/>
    </source>
</evidence>
<dbReference type="InterPro" id="IPR018109">
    <property type="entry name" value="Folylpolyglutamate_synth_CS"/>
</dbReference>
<protein>
    <recommendedName>
        <fullName evidence="7">Dihydrofolate synthase/folylpolyglutamate synthase</fullName>
        <ecNumber evidence="5">6.3.2.12</ecNumber>
        <ecNumber evidence="6">6.3.2.17</ecNumber>
    </recommendedName>
    <alternativeName>
        <fullName evidence="16">Folylpoly-gamma-glutamate synthetase-dihydrofolate synthetase</fullName>
    </alternativeName>
    <alternativeName>
        <fullName evidence="14">Folylpolyglutamate synthetase</fullName>
    </alternativeName>
    <alternativeName>
        <fullName evidence="15">Tetrahydrofolylpolyglutamate synthase</fullName>
    </alternativeName>
</protein>
<evidence type="ECO:0000256" key="7">
    <source>
        <dbReference type="ARBA" id="ARBA00019357"/>
    </source>
</evidence>
<dbReference type="NCBIfam" id="TIGR01499">
    <property type="entry name" value="folC"/>
    <property type="match status" value="1"/>
</dbReference>
<keyword evidence="25" id="KW-1185">Reference proteome</keyword>
<sequence length="413" mass="45839">MNYQETTDWMFSQLPMYQLQGASAYKKDLTNTIALLNHLDNPQQSLQCIHVAGTNGKGSTSHMLASILQEAGYKVGLYTSPHLIDYRERIKINGTEISEEFVCDFINNNKTFFENNDISFFEMSVGLAFSYFEKEKIDIAIIEVGMGGRLDATNIITPLVSVITNIGLDHTQFLGNTIPLIAREKAGIIKPNTPVVIGEYTSETTPVFLTIAKENQADIFFASDLIDKIHQSDLLGDYQQQNIKTVVQTIAVLTATTPIKVDSSAIITGLQSVVKNTGLQGRWQQLKASPKTICDTAHNKDGLTYVLNQIKKEKFNQLHIILGVVNDKDLAEILPLFPTTAIYYFCKPNIPRGLDAGLLREKAEEFQLKGDIYPSVSIAYETAIKNALPTDFIYIGGSTFVVAELPLEKEIKG</sequence>
<evidence type="ECO:0000313" key="25">
    <source>
        <dbReference type="Proteomes" id="UP000629963"/>
    </source>
</evidence>
<dbReference type="EMBL" id="JACRUJ010000002">
    <property type="protein sequence ID" value="MBC5841588.1"/>
    <property type="molecule type" value="Genomic_DNA"/>
</dbReference>
<dbReference type="RefSeq" id="WP_187010150.1">
    <property type="nucleotide sequence ID" value="NZ_JACRUI010000002.1"/>
</dbReference>
<evidence type="ECO:0000259" key="22">
    <source>
        <dbReference type="Pfam" id="PF02875"/>
    </source>
</evidence>
<organism evidence="24 25">
    <name type="scientific">Flavobacterium kayseriense</name>
    <dbReference type="NCBI Taxonomy" id="2764714"/>
    <lineage>
        <taxon>Bacteria</taxon>
        <taxon>Pseudomonadati</taxon>
        <taxon>Bacteroidota</taxon>
        <taxon>Flavobacteriia</taxon>
        <taxon>Flavobacteriales</taxon>
        <taxon>Flavobacteriaceae</taxon>
        <taxon>Flavobacterium</taxon>
    </lineage>
</organism>
<evidence type="ECO:0000256" key="16">
    <source>
        <dbReference type="ARBA" id="ARBA00032510"/>
    </source>
</evidence>
<comment type="catalytic activity">
    <reaction evidence="17">
        <text>(6S)-5,6,7,8-tetrahydrofolyl-(gamma-L-Glu)(n) + L-glutamate + ATP = (6S)-5,6,7,8-tetrahydrofolyl-(gamma-L-Glu)(n+1) + ADP + phosphate + H(+)</text>
        <dbReference type="Rhea" id="RHEA:10580"/>
        <dbReference type="Rhea" id="RHEA-COMP:14738"/>
        <dbReference type="Rhea" id="RHEA-COMP:14740"/>
        <dbReference type="ChEBI" id="CHEBI:15378"/>
        <dbReference type="ChEBI" id="CHEBI:29985"/>
        <dbReference type="ChEBI" id="CHEBI:30616"/>
        <dbReference type="ChEBI" id="CHEBI:43474"/>
        <dbReference type="ChEBI" id="CHEBI:141005"/>
        <dbReference type="ChEBI" id="CHEBI:456216"/>
        <dbReference type="EC" id="6.3.2.17"/>
    </reaction>
</comment>
<evidence type="ECO:0000256" key="14">
    <source>
        <dbReference type="ARBA" id="ARBA00030048"/>
    </source>
</evidence>
<evidence type="ECO:0000256" key="5">
    <source>
        <dbReference type="ARBA" id="ARBA00013023"/>
    </source>
</evidence>
<feature type="domain" description="Mur ligase C-terminal" evidence="22">
    <location>
        <begin position="281"/>
        <end position="398"/>
    </location>
</feature>
<name>A0ABR7J7X2_9FLAO</name>
<dbReference type="SUPFAM" id="SSF53244">
    <property type="entry name" value="MurD-like peptide ligases, peptide-binding domain"/>
    <property type="match status" value="1"/>
</dbReference>
<comment type="pathway">
    <text evidence="3">Cofactor biosynthesis; tetrahydrofolylpolyglutamate biosynthesis.</text>
</comment>
<reference evidence="24 25" key="1">
    <citation type="submission" date="2020-08" db="EMBL/GenBank/DDBJ databases">
        <title>Description of novel Flavobacterium F-380 isolate.</title>
        <authorList>
            <person name="Saticioglu I.B."/>
            <person name="Duman M."/>
            <person name="Altun S."/>
        </authorList>
    </citation>
    <scope>NUCLEOTIDE SEQUENCE [LARGE SCALE GENOMIC DNA]</scope>
    <source>
        <strain evidence="24 25">F-380</strain>
    </source>
</reference>
<evidence type="ECO:0000256" key="18">
    <source>
        <dbReference type="ARBA" id="ARBA00047808"/>
    </source>
</evidence>
<dbReference type="InterPro" id="IPR001645">
    <property type="entry name" value="Folylpolyglutamate_synth"/>
</dbReference>
<dbReference type="EC" id="6.3.2.17" evidence="6"/>
<dbReference type="PANTHER" id="PTHR11136">
    <property type="entry name" value="FOLYLPOLYGLUTAMATE SYNTHASE-RELATED"/>
    <property type="match status" value="1"/>
</dbReference>
<evidence type="ECO:0000256" key="9">
    <source>
        <dbReference type="ARBA" id="ARBA00022723"/>
    </source>
</evidence>
<keyword evidence="12" id="KW-0460">Magnesium</keyword>
<dbReference type="PIRSF" id="PIRSF001563">
    <property type="entry name" value="Folylpolyglu_synth"/>
    <property type="match status" value="1"/>
</dbReference>
<keyword evidence="11 21" id="KW-0067">ATP-binding</keyword>